<name>A0A1R2D2Z2_9CILI</name>
<dbReference type="OrthoDB" id="10249433at2759"/>
<proteinExistence type="predicted"/>
<comment type="caution">
    <text evidence="2">The sequence shown here is derived from an EMBL/GenBank/DDBJ whole genome shotgun (WGS) entry which is preliminary data.</text>
</comment>
<evidence type="ECO:0000259" key="1">
    <source>
        <dbReference type="Pfam" id="PF12146"/>
    </source>
</evidence>
<dbReference type="SUPFAM" id="SSF53474">
    <property type="entry name" value="alpha/beta-Hydrolases"/>
    <property type="match status" value="1"/>
</dbReference>
<dbReference type="PANTHER" id="PTHR43358">
    <property type="entry name" value="ALPHA/BETA-HYDROLASE"/>
    <property type="match status" value="1"/>
</dbReference>
<accession>A0A1R2D2Z2</accession>
<dbReference type="InterPro" id="IPR052920">
    <property type="entry name" value="DNA-binding_regulatory"/>
</dbReference>
<feature type="domain" description="Serine aminopeptidase S33" evidence="1">
    <location>
        <begin position="63"/>
        <end position="184"/>
    </location>
</feature>
<dbReference type="EMBL" id="MPUH01000009">
    <property type="protein sequence ID" value="OMJ95637.1"/>
    <property type="molecule type" value="Genomic_DNA"/>
</dbReference>
<organism evidence="2 3">
    <name type="scientific">Stentor coeruleus</name>
    <dbReference type="NCBI Taxonomy" id="5963"/>
    <lineage>
        <taxon>Eukaryota</taxon>
        <taxon>Sar</taxon>
        <taxon>Alveolata</taxon>
        <taxon>Ciliophora</taxon>
        <taxon>Postciliodesmatophora</taxon>
        <taxon>Heterotrichea</taxon>
        <taxon>Heterotrichida</taxon>
        <taxon>Stentoridae</taxon>
        <taxon>Stentor</taxon>
    </lineage>
</organism>
<dbReference type="PANTHER" id="PTHR43358:SF4">
    <property type="entry name" value="ALPHA_BETA HYDROLASE FOLD-1 DOMAIN-CONTAINING PROTEIN"/>
    <property type="match status" value="1"/>
</dbReference>
<gene>
    <name evidence="2" type="ORF">SteCoe_881</name>
</gene>
<dbReference type="Pfam" id="PF12146">
    <property type="entry name" value="Hydrolase_4"/>
    <property type="match status" value="1"/>
</dbReference>
<dbReference type="Proteomes" id="UP000187209">
    <property type="component" value="Unassembled WGS sequence"/>
</dbReference>
<dbReference type="InterPro" id="IPR029058">
    <property type="entry name" value="AB_hydrolase_fold"/>
</dbReference>
<sequence length="332" mass="37685">MDSFVEFMIRPRRVCYSTLQLGLPKFTINGVTYIRKDLQIQNDYGLTLRCSHFLRERGSKMPCIVYCHGNSGSRLDCLDILEHLLPLNISILAFDFSGSGQSDGDYVSMGHYEKDDIKIVVQYLERLGTSHIGLWGRSMGAVSALLYSSYFRNVDFVIAESPFASLRTLCVELVNTHTKIPKILAQLLVSRLRSGVKKTAKFDIDDVELIGRIHKVKCPVLLLHSNEDELIPITHAQALMSKAKGNVSFIETCGSHNCQRSPENINKIVSFLTENIEEKPYEEECTEDIMPSIHCTNSFSLRNLNLRKDTERKNNAGQYFKLAQKALKKEEK</sequence>
<keyword evidence="3" id="KW-1185">Reference proteome</keyword>
<reference evidence="2 3" key="1">
    <citation type="submission" date="2016-11" db="EMBL/GenBank/DDBJ databases">
        <title>The macronuclear genome of Stentor coeruleus: a giant cell with tiny introns.</title>
        <authorList>
            <person name="Slabodnick M."/>
            <person name="Ruby J.G."/>
            <person name="Reiff S.B."/>
            <person name="Swart E.C."/>
            <person name="Gosai S."/>
            <person name="Prabakaran S."/>
            <person name="Witkowska E."/>
            <person name="Larue G.E."/>
            <person name="Fisher S."/>
            <person name="Freeman R.M."/>
            <person name="Gunawardena J."/>
            <person name="Chu W."/>
            <person name="Stover N.A."/>
            <person name="Gregory B.D."/>
            <person name="Nowacki M."/>
            <person name="Derisi J."/>
            <person name="Roy S.W."/>
            <person name="Marshall W.F."/>
            <person name="Sood P."/>
        </authorList>
    </citation>
    <scope>NUCLEOTIDE SEQUENCE [LARGE SCALE GENOMIC DNA]</scope>
    <source>
        <strain evidence="2">WM001</strain>
    </source>
</reference>
<protein>
    <recommendedName>
        <fullName evidence="1">Serine aminopeptidase S33 domain-containing protein</fullName>
    </recommendedName>
</protein>
<dbReference type="Gene3D" id="3.40.50.1820">
    <property type="entry name" value="alpha/beta hydrolase"/>
    <property type="match status" value="1"/>
</dbReference>
<evidence type="ECO:0000313" key="3">
    <source>
        <dbReference type="Proteomes" id="UP000187209"/>
    </source>
</evidence>
<evidence type="ECO:0000313" key="2">
    <source>
        <dbReference type="EMBL" id="OMJ95637.1"/>
    </source>
</evidence>
<dbReference type="AlphaFoldDB" id="A0A1R2D2Z2"/>
<dbReference type="InterPro" id="IPR022742">
    <property type="entry name" value="Hydrolase_4"/>
</dbReference>